<protein>
    <recommendedName>
        <fullName evidence="2">DUF3074 domain-containing protein</fullName>
    </recommendedName>
</protein>
<accession>A0A6A5SYD6</accession>
<dbReference type="AlphaFoldDB" id="A0A6A5SYD6"/>
<organism evidence="3 4">
    <name type="scientific">Clathrospora elynae</name>
    <dbReference type="NCBI Taxonomy" id="706981"/>
    <lineage>
        <taxon>Eukaryota</taxon>
        <taxon>Fungi</taxon>
        <taxon>Dikarya</taxon>
        <taxon>Ascomycota</taxon>
        <taxon>Pezizomycotina</taxon>
        <taxon>Dothideomycetes</taxon>
        <taxon>Pleosporomycetidae</taxon>
        <taxon>Pleosporales</taxon>
        <taxon>Diademaceae</taxon>
        <taxon>Clathrospora</taxon>
    </lineage>
</organism>
<evidence type="ECO:0000256" key="1">
    <source>
        <dbReference type="SAM" id="MobiDB-lite"/>
    </source>
</evidence>
<dbReference type="EMBL" id="ML976009">
    <property type="protein sequence ID" value="KAF1945441.1"/>
    <property type="molecule type" value="Genomic_DNA"/>
</dbReference>
<dbReference type="Pfam" id="PF11274">
    <property type="entry name" value="DUF3074"/>
    <property type="match status" value="1"/>
</dbReference>
<feature type="domain" description="DUF3074" evidence="2">
    <location>
        <begin position="119"/>
        <end position="371"/>
    </location>
</feature>
<feature type="region of interest" description="Disordered" evidence="1">
    <location>
        <begin position="268"/>
        <end position="292"/>
    </location>
</feature>
<reference evidence="3" key="1">
    <citation type="journal article" date="2020" name="Stud. Mycol.">
        <title>101 Dothideomycetes genomes: a test case for predicting lifestyles and emergence of pathogens.</title>
        <authorList>
            <person name="Haridas S."/>
            <person name="Albert R."/>
            <person name="Binder M."/>
            <person name="Bloem J."/>
            <person name="Labutti K."/>
            <person name="Salamov A."/>
            <person name="Andreopoulos B."/>
            <person name="Baker S."/>
            <person name="Barry K."/>
            <person name="Bills G."/>
            <person name="Bluhm B."/>
            <person name="Cannon C."/>
            <person name="Castanera R."/>
            <person name="Culley D."/>
            <person name="Daum C."/>
            <person name="Ezra D."/>
            <person name="Gonzalez J."/>
            <person name="Henrissat B."/>
            <person name="Kuo A."/>
            <person name="Liang C."/>
            <person name="Lipzen A."/>
            <person name="Lutzoni F."/>
            <person name="Magnuson J."/>
            <person name="Mondo S."/>
            <person name="Nolan M."/>
            <person name="Ohm R."/>
            <person name="Pangilinan J."/>
            <person name="Park H.-J."/>
            <person name="Ramirez L."/>
            <person name="Alfaro M."/>
            <person name="Sun H."/>
            <person name="Tritt A."/>
            <person name="Yoshinaga Y."/>
            <person name="Zwiers L.-H."/>
            <person name="Turgeon B."/>
            <person name="Goodwin S."/>
            <person name="Spatafora J."/>
            <person name="Crous P."/>
            <person name="Grigoriev I."/>
        </authorList>
    </citation>
    <scope>NUCLEOTIDE SEQUENCE</scope>
    <source>
        <strain evidence="3">CBS 161.51</strain>
    </source>
</reference>
<evidence type="ECO:0000259" key="2">
    <source>
        <dbReference type="Pfam" id="PF11274"/>
    </source>
</evidence>
<evidence type="ECO:0000313" key="3">
    <source>
        <dbReference type="EMBL" id="KAF1945441.1"/>
    </source>
</evidence>
<dbReference type="OrthoDB" id="6423603at2759"/>
<dbReference type="Proteomes" id="UP000800038">
    <property type="component" value="Unassembled WGS sequence"/>
</dbReference>
<dbReference type="PANTHER" id="PTHR40370:SF1">
    <property type="entry name" value="DUF3074 DOMAIN-CONTAINING PROTEIN"/>
    <property type="match status" value="1"/>
</dbReference>
<keyword evidence="4" id="KW-1185">Reference proteome</keyword>
<name>A0A6A5SYD6_9PLEO</name>
<evidence type="ECO:0000313" key="4">
    <source>
        <dbReference type="Proteomes" id="UP000800038"/>
    </source>
</evidence>
<sequence length="379" mass="43304">MAGTGGQRPEGREYLSLNRLNKLELPPHPDFPNESIGHTTSLVQFLNDVFTEVQQFNFDQGTQSRGRWPLVETNITMPLLPKDYDLPESESHDVTLKHVTKPVPVNAVRLVKVMSGANWLGRVSYHHEALVKLSELERLLFQDHSLNEAMYTPGVYDANDLLIWDPADLQQAVSKLEPQHNIRGVEMAVYQMFHRMPKIMTKVLGGFSPLQDRVFHVLVITIHTVFKTDEIDGLIQSYTVQIPVDFESFSNCPSVAARSHTKKSGSTLRYHFPVDAKGPRPQRDPIQERRHEKRITEGKYVSLERVREAHMRQPLNGNASLPVVFDDNSYSHRWDMMTLTDAGGITRFVSEKTKEEKTLIAIANDVKYVIQEIAKQRQE</sequence>
<gene>
    <name evidence="3" type="ORF">EJ02DRAFT_369299</name>
</gene>
<proteinExistence type="predicted"/>
<feature type="compositionally biased region" description="Basic and acidic residues" evidence="1">
    <location>
        <begin position="272"/>
        <end position="292"/>
    </location>
</feature>
<dbReference type="InterPro" id="IPR024500">
    <property type="entry name" value="DUF3074"/>
</dbReference>
<dbReference type="PANTHER" id="PTHR40370">
    <property type="entry name" value="EXPRESSED PROTEIN"/>
    <property type="match status" value="1"/>
</dbReference>